<dbReference type="GeneID" id="61187250"/>
<evidence type="ECO:0000313" key="2">
    <source>
        <dbReference type="EMBL" id="QEA33666.1"/>
    </source>
</evidence>
<dbReference type="OMA" id="INFAKFM"/>
<dbReference type="EMBL" id="CP042374">
    <property type="protein sequence ID" value="QEA33666.1"/>
    <property type="molecule type" value="Genomic_DNA"/>
</dbReference>
<sequence>MSPIFTLSLNLLAIYFAFWIIRPINFARLMPFTPVQARFLKVILAIIMGYLLASFFISAAGWVIDMPAAVFKK</sequence>
<name>A0AAE6M4C9_LEUCA</name>
<reference evidence="2 3" key="1">
    <citation type="submission" date="2019-06" db="EMBL/GenBank/DDBJ databases">
        <title>Genome analyses of bacteria isolated from kimchi.</title>
        <authorList>
            <person name="Lee S."/>
            <person name="Ahn S."/>
            <person name="Roh S."/>
        </authorList>
    </citation>
    <scope>NUCLEOTIDE SEQUENCE [LARGE SCALE GENOMIC DNA]</scope>
    <source>
        <strain evidence="2 3">CBA3620</strain>
    </source>
</reference>
<protein>
    <submittedName>
        <fullName evidence="2">DUF1146 domain-containing protein</fullName>
    </submittedName>
</protein>
<dbReference type="Proteomes" id="UP000321332">
    <property type="component" value="Chromosome"/>
</dbReference>
<dbReference type="AlphaFoldDB" id="A0AAE6M4C9"/>
<accession>A0AAE6M4C9</accession>
<keyword evidence="1" id="KW-0472">Membrane</keyword>
<organism evidence="2 3">
    <name type="scientific">Leuconostoc carnosum</name>
    <dbReference type="NCBI Taxonomy" id="1252"/>
    <lineage>
        <taxon>Bacteria</taxon>
        <taxon>Bacillati</taxon>
        <taxon>Bacillota</taxon>
        <taxon>Bacilli</taxon>
        <taxon>Lactobacillales</taxon>
        <taxon>Lactobacillaceae</taxon>
        <taxon>Leuconostoc</taxon>
    </lineage>
</organism>
<dbReference type="RefSeq" id="WP_014974914.1">
    <property type="nucleotide sequence ID" value="NZ_BPKR01000012.1"/>
</dbReference>
<keyword evidence="1" id="KW-1133">Transmembrane helix</keyword>
<evidence type="ECO:0000313" key="3">
    <source>
        <dbReference type="Proteomes" id="UP000321332"/>
    </source>
</evidence>
<dbReference type="InterPro" id="IPR009526">
    <property type="entry name" value="DUF1146"/>
</dbReference>
<keyword evidence="1" id="KW-0812">Transmembrane</keyword>
<dbReference type="Pfam" id="PF06612">
    <property type="entry name" value="DUF1146"/>
    <property type="match status" value="1"/>
</dbReference>
<gene>
    <name evidence="2" type="ORF">FGL89_05775</name>
</gene>
<evidence type="ECO:0000256" key="1">
    <source>
        <dbReference type="SAM" id="Phobius"/>
    </source>
</evidence>
<feature type="transmembrane region" description="Helical" evidence="1">
    <location>
        <begin position="42"/>
        <end position="64"/>
    </location>
</feature>
<proteinExistence type="predicted"/>